<dbReference type="Pfam" id="PF03466">
    <property type="entry name" value="LysR_substrate"/>
    <property type="match status" value="1"/>
</dbReference>
<dbReference type="InterPro" id="IPR058163">
    <property type="entry name" value="LysR-type_TF_proteobact-type"/>
</dbReference>
<dbReference type="PROSITE" id="PS50931">
    <property type="entry name" value="HTH_LYSR"/>
    <property type="match status" value="1"/>
</dbReference>
<dbReference type="InterPro" id="IPR036390">
    <property type="entry name" value="WH_DNA-bd_sf"/>
</dbReference>
<dbReference type="Gene3D" id="3.40.190.290">
    <property type="match status" value="1"/>
</dbReference>
<dbReference type="InterPro" id="IPR005119">
    <property type="entry name" value="LysR_subst-bd"/>
</dbReference>
<dbReference type="GO" id="GO:0003677">
    <property type="term" value="F:DNA binding"/>
    <property type="evidence" value="ECO:0007669"/>
    <property type="project" value="UniProtKB-KW"/>
</dbReference>
<protein>
    <submittedName>
        <fullName evidence="6">LysR family transcriptional regulator</fullName>
    </submittedName>
</protein>
<evidence type="ECO:0000256" key="1">
    <source>
        <dbReference type="ARBA" id="ARBA00009437"/>
    </source>
</evidence>
<dbReference type="PANTHER" id="PTHR30537">
    <property type="entry name" value="HTH-TYPE TRANSCRIPTIONAL REGULATOR"/>
    <property type="match status" value="1"/>
</dbReference>
<comment type="similarity">
    <text evidence="1">Belongs to the LysR transcriptional regulatory family.</text>
</comment>
<feature type="domain" description="HTH lysR-type" evidence="5">
    <location>
        <begin position="4"/>
        <end position="61"/>
    </location>
</feature>
<keyword evidence="3" id="KW-0238">DNA-binding</keyword>
<gene>
    <name evidence="6" type="ORF">DI603_10120</name>
</gene>
<dbReference type="PANTHER" id="PTHR30537:SF5">
    <property type="entry name" value="HTH-TYPE TRANSCRIPTIONAL ACTIVATOR TTDR-RELATED"/>
    <property type="match status" value="1"/>
</dbReference>
<dbReference type="GO" id="GO:0003700">
    <property type="term" value="F:DNA-binding transcription factor activity"/>
    <property type="evidence" value="ECO:0007669"/>
    <property type="project" value="InterPro"/>
</dbReference>
<dbReference type="SUPFAM" id="SSF53850">
    <property type="entry name" value="Periplasmic binding protein-like II"/>
    <property type="match status" value="1"/>
</dbReference>
<proteinExistence type="inferred from homology"/>
<evidence type="ECO:0000256" key="2">
    <source>
        <dbReference type="ARBA" id="ARBA00023015"/>
    </source>
</evidence>
<dbReference type="AlphaFoldDB" id="A0A2W5DUV1"/>
<keyword evidence="4" id="KW-0804">Transcription</keyword>
<organism evidence="6 7">
    <name type="scientific">Roseateles depolymerans</name>
    <dbReference type="NCBI Taxonomy" id="76731"/>
    <lineage>
        <taxon>Bacteria</taxon>
        <taxon>Pseudomonadati</taxon>
        <taxon>Pseudomonadota</taxon>
        <taxon>Betaproteobacteria</taxon>
        <taxon>Burkholderiales</taxon>
        <taxon>Sphaerotilaceae</taxon>
        <taxon>Roseateles</taxon>
    </lineage>
</organism>
<accession>A0A2W5DUV1</accession>
<evidence type="ECO:0000313" key="7">
    <source>
        <dbReference type="Proteomes" id="UP000249633"/>
    </source>
</evidence>
<reference evidence="6 7" key="1">
    <citation type="submission" date="2017-08" db="EMBL/GenBank/DDBJ databases">
        <title>Infants hospitalized years apart are colonized by the same room-sourced microbial strains.</title>
        <authorList>
            <person name="Brooks B."/>
            <person name="Olm M.R."/>
            <person name="Firek B.A."/>
            <person name="Baker R."/>
            <person name="Thomas B.C."/>
            <person name="Morowitz M.J."/>
            <person name="Banfield J.F."/>
        </authorList>
    </citation>
    <scope>NUCLEOTIDE SEQUENCE [LARGE SCALE GENOMIC DNA]</scope>
    <source>
        <strain evidence="6">S2_012_000_R2_81</strain>
    </source>
</reference>
<evidence type="ECO:0000256" key="4">
    <source>
        <dbReference type="ARBA" id="ARBA00023163"/>
    </source>
</evidence>
<comment type="caution">
    <text evidence="6">The sequence shown here is derived from an EMBL/GenBank/DDBJ whole genome shotgun (WGS) entry which is preliminary data.</text>
</comment>
<dbReference type="Gene3D" id="1.10.10.10">
    <property type="entry name" value="Winged helix-like DNA-binding domain superfamily/Winged helix DNA-binding domain"/>
    <property type="match status" value="1"/>
</dbReference>
<dbReference type="InterPro" id="IPR000847">
    <property type="entry name" value="LysR_HTH_N"/>
</dbReference>
<dbReference type="CDD" id="cd08422">
    <property type="entry name" value="PBP2_CrgA_like"/>
    <property type="match status" value="1"/>
</dbReference>
<dbReference type="EMBL" id="QFOD01000008">
    <property type="protein sequence ID" value="PZP32380.1"/>
    <property type="molecule type" value="Genomic_DNA"/>
</dbReference>
<name>A0A2W5DUV1_9BURK</name>
<keyword evidence="2" id="KW-0805">Transcription regulation</keyword>
<evidence type="ECO:0000259" key="5">
    <source>
        <dbReference type="PROSITE" id="PS50931"/>
    </source>
</evidence>
<dbReference type="Proteomes" id="UP000249633">
    <property type="component" value="Unassembled WGS sequence"/>
</dbReference>
<sequence>MAINELRAIATLAKAVELGSIRKAAISQGVTAQAASQSLAQLEEHLGVRLLNRTTRSLSLTDEGQRLLETAQPALATLDRALAQARESKDDIGGTLRIVGPQSSFVPLLMPVLDEFCRRYPAIQPEVQLDDGKSNWVLDRVDVGFRIGASTDEGVIARRLFPVQLMICASPAYLERHGTPRTLDDLQQHRCSAFRHPSTGQVLPWYLNVAGELVHRHVSPAWSTNDTELELQATLAGQVIAQIANLSATPHLRAGRLVPVLLEHMTDHIGLHLYYGSRESQPKRVRAFIDLALEMLLDAPQYVLTRKELQLAAVAAKRGKSGR</sequence>
<dbReference type="SUPFAM" id="SSF46785">
    <property type="entry name" value="Winged helix' DNA-binding domain"/>
    <property type="match status" value="1"/>
</dbReference>
<evidence type="ECO:0000313" key="6">
    <source>
        <dbReference type="EMBL" id="PZP32380.1"/>
    </source>
</evidence>
<evidence type="ECO:0000256" key="3">
    <source>
        <dbReference type="ARBA" id="ARBA00023125"/>
    </source>
</evidence>
<dbReference type="Pfam" id="PF00126">
    <property type="entry name" value="HTH_1"/>
    <property type="match status" value="1"/>
</dbReference>
<dbReference type="InterPro" id="IPR036388">
    <property type="entry name" value="WH-like_DNA-bd_sf"/>
</dbReference>